<organism evidence="1 2">
    <name type="scientific">Streptomyces dysideae</name>
    <dbReference type="NCBI Taxonomy" id="909626"/>
    <lineage>
        <taxon>Bacteria</taxon>
        <taxon>Bacillati</taxon>
        <taxon>Actinomycetota</taxon>
        <taxon>Actinomycetes</taxon>
        <taxon>Kitasatosporales</taxon>
        <taxon>Streptomycetaceae</taxon>
        <taxon>Streptomyces</taxon>
    </lineage>
</organism>
<proteinExistence type="predicted"/>
<dbReference type="EMBL" id="LMXB01000123">
    <property type="protein sequence ID" value="KUO15098.1"/>
    <property type="molecule type" value="Genomic_DNA"/>
</dbReference>
<evidence type="ECO:0000313" key="2">
    <source>
        <dbReference type="Proteomes" id="UP000053260"/>
    </source>
</evidence>
<reference evidence="1 2" key="1">
    <citation type="submission" date="2015-10" db="EMBL/GenBank/DDBJ databases">
        <title>Draft genome sequence of Streptomyces sp. RV15, isolated from a marine sponge.</title>
        <authorList>
            <person name="Ruckert C."/>
            <person name="Abdelmohsen U.R."/>
            <person name="Winkler A."/>
            <person name="Hentschel U."/>
            <person name="Kalinowski J."/>
            <person name="Kampfer P."/>
            <person name="Glaeser S."/>
        </authorList>
    </citation>
    <scope>NUCLEOTIDE SEQUENCE [LARGE SCALE GENOMIC DNA]</scope>
    <source>
        <strain evidence="1 2">RV15</strain>
    </source>
</reference>
<protein>
    <submittedName>
        <fullName evidence="1">Uncharacterized protein</fullName>
    </submittedName>
</protein>
<sequence length="79" mass="8362">MERDRTNPAGGSARTALLRGELAQDESMVRRFRCEADAASAVRGPGVAPVLRYDLDGPVPLVTGRGVLCPGRTSPPTRS</sequence>
<dbReference type="RefSeq" id="WP_067033932.1">
    <property type="nucleotide sequence ID" value="NZ_KQ949122.1"/>
</dbReference>
<keyword evidence="2" id="KW-1185">Reference proteome</keyword>
<evidence type="ECO:0000313" key="1">
    <source>
        <dbReference type="EMBL" id="KUO15098.1"/>
    </source>
</evidence>
<dbReference type="STRING" id="909626.AQJ91_43025"/>
<accession>A0A101UQN5</accession>
<dbReference type="Proteomes" id="UP000053260">
    <property type="component" value="Unassembled WGS sequence"/>
</dbReference>
<dbReference type="AlphaFoldDB" id="A0A101UQN5"/>
<name>A0A101UQN5_9ACTN</name>
<gene>
    <name evidence="1" type="ORF">AQJ91_43025</name>
</gene>
<comment type="caution">
    <text evidence="1">The sequence shown here is derived from an EMBL/GenBank/DDBJ whole genome shotgun (WGS) entry which is preliminary data.</text>
</comment>